<organism evidence="2 3">
    <name type="scientific">Venustampulla echinocandica</name>
    <dbReference type="NCBI Taxonomy" id="2656787"/>
    <lineage>
        <taxon>Eukaryota</taxon>
        <taxon>Fungi</taxon>
        <taxon>Dikarya</taxon>
        <taxon>Ascomycota</taxon>
        <taxon>Pezizomycotina</taxon>
        <taxon>Leotiomycetes</taxon>
        <taxon>Helotiales</taxon>
        <taxon>Pleuroascaceae</taxon>
        <taxon>Venustampulla</taxon>
    </lineage>
</organism>
<accession>A0A370U3A9</accession>
<sequence length="224" mass="24027">MFYFIPPPLTQQAKEQESEPDAGTAPSDADADADAHAHADAFDSTQFCMLEVRVAILRGVRHLSHGAAACGCKQQRTQQMCTTIALVWQFPQRAPRRIRSPALRIAVCGGSASAQVKQRRRRGFLQYKMIRLEPVGRAWLDPADSESEAESAAAGISFAGGGGTAPKARAWHDSSDSRRPPAASSQPASESRSGWLVIWSLALSGGVAVQDEPEGQMLGPDRGC</sequence>
<dbReference type="RefSeq" id="XP_031874910.1">
    <property type="nucleotide sequence ID" value="XM_032010856.1"/>
</dbReference>
<dbReference type="GeneID" id="43595082"/>
<dbReference type="Proteomes" id="UP000254866">
    <property type="component" value="Unassembled WGS sequence"/>
</dbReference>
<dbReference type="EMBL" id="NPIC01000001">
    <property type="protein sequence ID" value="RDL42254.1"/>
    <property type="molecule type" value="Genomic_DNA"/>
</dbReference>
<dbReference type="AlphaFoldDB" id="A0A370U3A9"/>
<protein>
    <submittedName>
        <fullName evidence="2">Uncharacterized protein</fullName>
    </submittedName>
</protein>
<feature type="region of interest" description="Disordered" evidence="1">
    <location>
        <begin position="1"/>
        <end position="36"/>
    </location>
</feature>
<evidence type="ECO:0000313" key="2">
    <source>
        <dbReference type="EMBL" id="RDL42254.1"/>
    </source>
</evidence>
<reference evidence="2 3" key="1">
    <citation type="journal article" date="2018" name="IMA Fungus">
        <title>IMA Genome-F 9: Draft genome sequence of Annulohypoxylon stygium, Aspergillus mulundensis, Berkeleyomyces basicola (syn. Thielaviopsis basicola), Ceratocystis smalleyi, two Cercospora beticola strains, Coleophoma cylindrospora, Fusarium fracticaudum, Phialophora cf. hyalina, and Morchella septimelata.</title>
        <authorList>
            <person name="Wingfield B.D."/>
            <person name="Bills G.F."/>
            <person name="Dong Y."/>
            <person name="Huang W."/>
            <person name="Nel W.J."/>
            <person name="Swalarsk-Parry B.S."/>
            <person name="Vaghefi N."/>
            <person name="Wilken P.M."/>
            <person name="An Z."/>
            <person name="de Beer Z.W."/>
            <person name="De Vos L."/>
            <person name="Chen L."/>
            <person name="Duong T.A."/>
            <person name="Gao Y."/>
            <person name="Hammerbacher A."/>
            <person name="Kikkert J.R."/>
            <person name="Li Y."/>
            <person name="Li H."/>
            <person name="Li K."/>
            <person name="Li Q."/>
            <person name="Liu X."/>
            <person name="Ma X."/>
            <person name="Naidoo K."/>
            <person name="Pethybridge S.J."/>
            <person name="Sun J."/>
            <person name="Steenkamp E.T."/>
            <person name="van der Nest M.A."/>
            <person name="van Wyk S."/>
            <person name="Wingfield M.J."/>
            <person name="Xiong C."/>
            <person name="Yue Q."/>
            <person name="Zhang X."/>
        </authorList>
    </citation>
    <scope>NUCLEOTIDE SEQUENCE [LARGE SCALE GENOMIC DNA]</scope>
    <source>
        <strain evidence="2 3">BP 5553</strain>
    </source>
</reference>
<keyword evidence="3" id="KW-1185">Reference proteome</keyword>
<evidence type="ECO:0000256" key="1">
    <source>
        <dbReference type="SAM" id="MobiDB-lite"/>
    </source>
</evidence>
<evidence type="ECO:0000313" key="3">
    <source>
        <dbReference type="Proteomes" id="UP000254866"/>
    </source>
</evidence>
<name>A0A370U3A9_9HELO</name>
<gene>
    <name evidence="2" type="ORF">BP5553_02233</name>
</gene>
<proteinExistence type="predicted"/>
<feature type="compositionally biased region" description="Low complexity" evidence="1">
    <location>
        <begin position="180"/>
        <end position="189"/>
    </location>
</feature>
<feature type="compositionally biased region" description="Basic and acidic residues" evidence="1">
    <location>
        <begin position="170"/>
        <end position="179"/>
    </location>
</feature>
<feature type="region of interest" description="Disordered" evidence="1">
    <location>
        <begin position="150"/>
        <end position="189"/>
    </location>
</feature>
<comment type="caution">
    <text evidence="2">The sequence shown here is derived from an EMBL/GenBank/DDBJ whole genome shotgun (WGS) entry which is preliminary data.</text>
</comment>